<protein>
    <submittedName>
        <fullName evidence="3">Fam-a protein</fullName>
    </submittedName>
</protein>
<feature type="compositionally biased region" description="Basic and acidic residues" evidence="1">
    <location>
        <begin position="149"/>
        <end position="164"/>
    </location>
</feature>
<reference evidence="3 4" key="1">
    <citation type="submission" date="2020-08" db="EMBL/GenBank/DDBJ databases">
        <authorList>
            <person name="Ramaprasad A."/>
        </authorList>
    </citation>
    <scope>NUCLEOTIDE SEQUENCE [LARGE SCALE GENOMIC DNA]</scope>
</reference>
<sequence>MNKGYIKIVLALLCVAGYMQNVVFASEYDPSTNFSNEESKQLLTADPEEVQQQLFIDPEEIQKQLFIDPEEIQQQLSTESEEDKQQESIESEEDKQQESTESEENKQQESIESDENKQQESIESEEDKQQESTESDENKQQESIESEEDKQQESTESDENKQQESIESEEDKQQESTESDENKQQESIESEEDKQQESTESDENKQQESIESEEDKQQESIESEENKQQESLKLKEANQAENIMAKALALAQEHAKHTKDYKLYSNKNGATLHFKRVNNVDIGKLEVTIPNPDSYTDIVNMLWYPNGAKSYNHLFDKGYLPKIYNPNLVIVQQRYRNPNKTWKTYCHALASKSQLSEDETAIVLTSSHMNDHDSKNTKIYLNPIVKSANTFNPEIDSEEDIRNGQLSKTYINLLAFIIKKEADCVKITHVSSVDHNVPFRIPQELLRGVTAATMSNITKLRDIFKKE</sequence>
<dbReference type="VEuPathDB" id="PlasmoDB:PVLDE_1307400"/>
<feature type="compositionally biased region" description="Basic and acidic residues" evidence="1">
    <location>
        <begin position="215"/>
        <end position="231"/>
    </location>
</feature>
<dbReference type="AlphaFoldDB" id="A0A6V7SGZ7"/>
<evidence type="ECO:0000313" key="3">
    <source>
        <dbReference type="EMBL" id="CAD2098370.1"/>
    </source>
</evidence>
<dbReference type="EMBL" id="LR865426">
    <property type="protein sequence ID" value="CAD2098370.1"/>
    <property type="molecule type" value="Genomic_DNA"/>
</dbReference>
<dbReference type="SUPFAM" id="SSF55961">
    <property type="entry name" value="Bet v1-like"/>
    <property type="match status" value="1"/>
</dbReference>
<feature type="compositionally biased region" description="Basic and acidic residues" evidence="1">
    <location>
        <begin position="171"/>
        <end position="186"/>
    </location>
</feature>
<evidence type="ECO:0000256" key="1">
    <source>
        <dbReference type="SAM" id="MobiDB-lite"/>
    </source>
</evidence>
<dbReference type="InterPro" id="IPR006486">
    <property type="entry name" value="PYST_A"/>
</dbReference>
<dbReference type="VEuPathDB" id="PlasmoDB:PVPCR_0500200"/>
<organism evidence="3 4">
    <name type="scientific">Plasmodium vinckei</name>
    <dbReference type="NCBI Taxonomy" id="5860"/>
    <lineage>
        <taxon>Eukaryota</taxon>
        <taxon>Sar</taxon>
        <taxon>Alveolata</taxon>
        <taxon>Apicomplexa</taxon>
        <taxon>Aconoidasida</taxon>
        <taxon>Haemosporida</taxon>
        <taxon>Plasmodiidae</taxon>
        <taxon>Plasmodium</taxon>
        <taxon>Plasmodium (Vinckeia)</taxon>
    </lineage>
</organism>
<dbReference type="InterPro" id="IPR023393">
    <property type="entry name" value="START-like_dom_sf"/>
</dbReference>
<feature type="compositionally biased region" description="Acidic residues" evidence="1">
    <location>
        <begin position="79"/>
        <end position="93"/>
    </location>
</feature>
<dbReference type="NCBIfam" id="TIGR01599">
    <property type="entry name" value="PYST-A"/>
    <property type="match status" value="1"/>
</dbReference>
<dbReference type="Proteomes" id="UP000515697">
    <property type="component" value="Chromosome PVSEL_05"/>
</dbReference>
<feature type="compositionally biased region" description="Basic and acidic residues" evidence="1">
    <location>
        <begin position="193"/>
        <end position="208"/>
    </location>
</feature>
<evidence type="ECO:0000313" key="4">
    <source>
        <dbReference type="Proteomes" id="UP000515697"/>
    </source>
</evidence>
<gene>
    <name evidence="3" type="ORF">PVSEL_0500170</name>
</gene>
<accession>A0A6V7SGZ7</accession>
<feature type="compositionally biased region" description="Basic and acidic residues" evidence="1">
    <location>
        <begin position="127"/>
        <end position="142"/>
    </location>
</feature>
<dbReference type="VEuPathDB" id="PlasmoDB:PVBDA_0904750"/>
<keyword evidence="2" id="KW-0732">Signal</keyword>
<dbReference type="VEuPathDB" id="PlasmoDB:PVSEL_0500170"/>
<proteinExistence type="predicted"/>
<dbReference type="Gene3D" id="3.30.530.20">
    <property type="match status" value="1"/>
</dbReference>
<feature type="chain" id="PRO_5028451948" evidence="2">
    <location>
        <begin position="26"/>
        <end position="467"/>
    </location>
</feature>
<dbReference type="VEuPathDB" id="PlasmoDB:PVVCY_0904680"/>
<name>A0A6V7SGZ7_PLAVN</name>
<feature type="signal peptide" evidence="2">
    <location>
        <begin position="1"/>
        <end position="25"/>
    </location>
</feature>
<feature type="region of interest" description="Disordered" evidence="1">
    <location>
        <begin position="66"/>
        <end position="231"/>
    </location>
</feature>
<evidence type="ECO:0000256" key="2">
    <source>
        <dbReference type="SAM" id="SignalP"/>
    </source>
</evidence>
<feature type="compositionally biased region" description="Basic and acidic residues" evidence="1">
    <location>
        <begin position="94"/>
        <end position="120"/>
    </location>
</feature>